<dbReference type="GO" id="GO:0042781">
    <property type="term" value="F:3'-tRNA processing endoribonuclease activity"/>
    <property type="evidence" value="ECO:0007669"/>
    <property type="project" value="TreeGrafter"/>
</dbReference>
<sequence length="359" mass="39610">MKITFLGTSSGVPTKERNVSCILLSLDSGDVYMFDCGEGTQHQLQKSNVRSGKITNIFITHMHGDHCFGLPGLLCTLSGNNPVTRTELDIYGPIGLKKFLRASLSASDSHLGFLIKIHEVVPIDLSEEDLQKYVTELPQALECEKEVSLIRYESENHCFPIARIANLTIRSAPLQHRVFSMGYVIEEDSVPGKLDAKLLQEKHGIKPGPIFGKLKSGKDVVLDDQNKTVVRSSDFMGPDQKGRKVCILGDSCDSSGLAYIARDCDAITHESTLEDGQKDLCIMKGHSTPNMAATFAKDINAKRLILTHFSARYLKQPEEGNPNVANVSILLEQAKQVFDNVELADDFKEFTVKRTGEVA</sequence>
<keyword evidence="7" id="KW-0378">Hydrolase</keyword>
<dbReference type="Pfam" id="PF23023">
    <property type="entry name" value="Anti-Pycsar_Apyc1"/>
    <property type="match status" value="1"/>
</dbReference>
<dbReference type="InterPro" id="IPR013471">
    <property type="entry name" value="RNase_Z/BN"/>
</dbReference>
<dbReference type="EMBL" id="JAOPGA020000783">
    <property type="protein sequence ID" value="KAL0481674.1"/>
    <property type="molecule type" value="Genomic_DNA"/>
</dbReference>
<evidence type="ECO:0000256" key="3">
    <source>
        <dbReference type="ARBA" id="ARBA00022694"/>
    </source>
</evidence>
<protein>
    <submittedName>
        <fullName evidence="9">Zinc phosphodiesterase</fullName>
    </submittedName>
</protein>
<dbReference type="Gene3D" id="3.60.15.10">
    <property type="entry name" value="Ribonuclease Z/Hydroxyacylglutathione hydrolase-like"/>
    <property type="match status" value="1"/>
</dbReference>
<dbReference type="HAMAP" id="MF_01818">
    <property type="entry name" value="RNase_Z_BN"/>
    <property type="match status" value="1"/>
</dbReference>
<keyword evidence="3" id="KW-0819">tRNA processing</keyword>
<comment type="caution">
    <text evidence="9">The sequence shown here is derived from an EMBL/GenBank/DDBJ whole genome shotgun (WGS) entry which is preliminary data.</text>
</comment>
<evidence type="ECO:0000256" key="4">
    <source>
        <dbReference type="ARBA" id="ARBA00022722"/>
    </source>
</evidence>
<evidence type="ECO:0000256" key="7">
    <source>
        <dbReference type="ARBA" id="ARBA00022801"/>
    </source>
</evidence>
<dbReference type="PANTHER" id="PTHR46018:SF2">
    <property type="entry name" value="ZINC PHOSPHODIESTERASE ELAC PROTEIN 1"/>
    <property type="match status" value="1"/>
</dbReference>
<evidence type="ECO:0000313" key="10">
    <source>
        <dbReference type="Proteomes" id="UP001431209"/>
    </source>
</evidence>
<evidence type="ECO:0000313" key="9">
    <source>
        <dbReference type="EMBL" id="KAL0481674.1"/>
    </source>
</evidence>
<dbReference type="SUPFAM" id="SSF56281">
    <property type="entry name" value="Metallo-hydrolase/oxidoreductase"/>
    <property type="match status" value="1"/>
</dbReference>
<keyword evidence="5" id="KW-0479">Metal-binding</keyword>
<keyword evidence="4" id="KW-0540">Nuclease</keyword>
<dbReference type="CDD" id="cd07717">
    <property type="entry name" value="RNaseZ_ZiPD-like_MBL-fold"/>
    <property type="match status" value="1"/>
</dbReference>
<dbReference type="PANTHER" id="PTHR46018">
    <property type="entry name" value="ZINC PHOSPHODIESTERASE ELAC PROTEIN 1"/>
    <property type="match status" value="1"/>
</dbReference>
<evidence type="ECO:0000256" key="2">
    <source>
        <dbReference type="ARBA" id="ARBA00011738"/>
    </source>
</evidence>
<keyword evidence="6" id="KW-0255">Endonuclease</keyword>
<dbReference type="NCBIfam" id="NF000801">
    <property type="entry name" value="PRK00055.1-3"/>
    <property type="match status" value="1"/>
</dbReference>
<evidence type="ECO:0000256" key="8">
    <source>
        <dbReference type="ARBA" id="ARBA00022833"/>
    </source>
</evidence>
<dbReference type="AlphaFoldDB" id="A0AAW2YX43"/>
<dbReference type="Proteomes" id="UP001431209">
    <property type="component" value="Unassembled WGS sequence"/>
</dbReference>
<comment type="subunit">
    <text evidence="2">Homodimer.</text>
</comment>
<accession>A0AAW2YX43</accession>
<dbReference type="GO" id="GO:0005634">
    <property type="term" value="C:nucleus"/>
    <property type="evidence" value="ECO:0007669"/>
    <property type="project" value="TreeGrafter"/>
</dbReference>
<organism evidence="9 10">
    <name type="scientific">Acrasis kona</name>
    <dbReference type="NCBI Taxonomy" id="1008807"/>
    <lineage>
        <taxon>Eukaryota</taxon>
        <taxon>Discoba</taxon>
        <taxon>Heterolobosea</taxon>
        <taxon>Tetramitia</taxon>
        <taxon>Eutetramitia</taxon>
        <taxon>Acrasidae</taxon>
        <taxon>Acrasis</taxon>
    </lineage>
</organism>
<name>A0AAW2YX43_9EUKA</name>
<keyword evidence="8" id="KW-0862">Zinc</keyword>
<keyword evidence="10" id="KW-1185">Reference proteome</keyword>
<dbReference type="GO" id="GO:0046872">
    <property type="term" value="F:metal ion binding"/>
    <property type="evidence" value="ECO:0007669"/>
    <property type="project" value="UniProtKB-KW"/>
</dbReference>
<evidence type="ECO:0000256" key="5">
    <source>
        <dbReference type="ARBA" id="ARBA00022723"/>
    </source>
</evidence>
<comment type="cofactor">
    <cofactor evidence="1">
        <name>Zn(2+)</name>
        <dbReference type="ChEBI" id="CHEBI:29105"/>
    </cofactor>
</comment>
<dbReference type="InterPro" id="IPR036866">
    <property type="entry name" value="RibonucZ/Hydroxyglut_hydro"/>
</dbReference>
<proteinExistence type="inferred from homology"/>
<gene>
    <name evidence="9" type="ORF">AKO1_012560</name>
</gene>
<evidence type="ECO:0000256" key="1">
    <source>
        <dbReference type="ARBA" id="ARBA00001947"/>
    </source>
</evidence>
<reference evidence="9 10" key="1">
    <citation type="submission" date="2024-03" db="EMBL/GenBank/DDBJ databases">
        <title>The Acrasis kona genome and developmental transcriptomes reveal deep origins of eukaryotic multicellular pathways.</title>
        <authorList>
            <person name="Sheikh S."/>
            <person name="Fu C.-J."/>
            <person name="Brown M.W."/>
            <person name="Baldauf S.L."/>
        </authorList>
    </citation>
    <scope>NUCLEOTIDE SEQUENCE [LARGE SCALE GENOMIC DNA]</scope>
    <source>
        <strain evidence="9 10">ATCC MYA-3509</strain>
    </source>
</reference>
<evidence type="ECO:0000256" key="6">
    <source>
        <dbReference type="ARBA" id="ARBA00022759"/>
    </source>
</evidence>